<feature type="transmembrane region" description="Helical" evidence="7">
    <location>
        <begin position="324"/>
        <end position="349"/>
    </location>
</feature>
<feature type="domain" description="ABC3 transporter permease C-terminal" evidence="8">
    <location>
        <begin position="674"/>
        <end position="791"/>
    </location>
</feature>
<feature type="transmembrane region" description="Helical" evidence="7">
    <location>
        <begin position="372"/>
        <end position="391"/>
    </location>
</feature>
<feature type="domain" description="ABC3 transporter permease C-terminal" evidence="8">
    <location>
        <begin position="282"/>
        <end position="402"/>
    </location>
</feature>
<evidence type="ECO:0000259" key="8">
    <source>
        <dbReference type="Pfam" id="PF02687"/>
    </source>
</evidence>
<comment type="similarity">
    <text evidence="2">Belongs to the ABC-4 integral membrane protein family. LolC/E subfamily.</text>
</comment>
<keyword evidence="4 7" id="KW-0812">Transmembrane</keyword>
<evidence type="ECO:0000256" key="7">
    <source>
        <dbReference type="SAM" id="Phobius"/>
    </source>
</evidence>
<dbReference type="GO" id="GO:0044874">
    <property type="term" value="P:lipoprotein localization to outer membrane"/>
    <property type="evidence" value="ECO:0007669"/>
    <property type="project" value="TreeGrafter"/>
</dbReference>
<dbReference type="EMBL" id="OJIN01000023">
    <property type="protein sequence ID" value="SPD72126.1"/>
    <property type="molecule type" value="Genomic_DNA"/>
</dbReference>
<evidence type="ECO:0000256" key="3">
    <source>
        <dbReference type="ARBA" id="ARBA00022475"/>
    </source>
</evidence>
<feature type="transmembrane region" description="Helical" evidence="7">
    <location>
        <begin position="275"/>
        <end position="303"/>
    </location>
</feature>
<name>A0A445MRP6_9BACT</name>
<feature type="transmembrane region" description="Helical" evidence="7">
    <location>
        <begin position="33"/>
        <end position="53"/>
    </location>
</feature>
<keyword evidence="6 7" id="KW-0472">Membrane</keyword>
<evidence type="ECO:0000256" key="5">
    <source>
        <dbReference type="ARBA" id="ARBA00022989"/>
    </source>
</evidence>
<evidence type="ECO:0000256" key="2">
    <source>
        <dbReference type="ARBA" id="ARBA00005236"/>
    </source>
</evidence>
<proteinExistence type="inferred from homology"/>
<dbReference type="InterPro" id="IPR051447">
    <property type="entry name" value="Lipoprotein-release_system"/>
</dbReference>
<accession>A0A445MRP6</accession>
<feature type="transmembrane region" description="Helical" evidence="7">
    <location>
        <begin position="716"/>
        <end position="745"/>
    </location>
</feature>
<feature type="transmembrane region" description="Helical" evidence="7">
    <location>
        <begin position="765"/>
        <end position="783"/>
    </location>
</feature>
<evidence type="ECO:0000256" key="1">
    <source>
        <dbReference type="ARBA" id="ARBA00004651"/>
    </source>
</evidence>
<evidence type="ECO:0000256" key="4">
    <source>
        <dbReference type="ARBA" id="ARBA00022692"/>
    </source>
</evidence>
<evidence type="ECO:0000256" key="6">
    <source>
        <dbReference type="ARBA" id="ARBA00023136"/>
    </source>
</evidence>
<dbReference type="PANTHER" id="PTHR30489">
    <property type="entry name" value="LIPOPROTEIN-RELEASING SYSTEM TRANSMEMBRANE PROTEIN LOLE"/>
    <property type="match status" value="1"/>
</dbReference>
<dbReference type="PANTHER" id="PTHR30489:SF0">
    <property type="entry name" value="LIPOPROTEIN-RELEASING SYSTEM TRANSMEMBRANE PROTEIN LOLE"/>
    <property type="match status" value="1"/>
</dbReference>
<comment type="subcellular location">
    <subcellularLocation>
        <location evidence="1">Cell membrane</location>
        <topology evidence="1">Multi-pass membrane protein</topology>
    </subcellularLocation>
</comment>
<protein>
    <recommendedName>
        <fullName evidence="8">ABC3 transporter permease C-terminal domain-containing protein</fullName>
    </recommendedName>
</protein>
<organism evidence="9">
    <name type="scientific">uncultured Desulfobacterium sp</name>
    <dbReference type="NCBI Taxonomy" id="201089"/>
    <lineage>
        <taxon>Bacteria</taxon>
        <taxon>Pseudomonadati</taxon>
        <taxon>Thermodesulfobacteriota</taxon>
        <taxon>Desulfobacteria</taxon>
        <taxon>Desulfobacterales</taxon>
        <taxon>Desulfobacteriaceae</taxon>
        <taxon>Desulfobacterium</taxon>
        <taxon>environmental samples</taxon>
    </lineage>
</organism>
<evidence type="ECO:0000313" key="9">
    <source>
        <dbReference type="EMBL" id="SPD72126.1"/>
    </source>
</evidence>
<feature type="transmembrane region" description="Helical" evidence="7">
    <location>
        <begin position="674"/>
        <end position="695"/>
    </location>
</feature>
<feature type="transmembrane region" description="Helical" evidence="7">
    <location>
        <begin position="443"/>
        <end position="462"/>
    </location>
</feature>
<dbReference type="AlphaFoldDB" id="A0A445MRP6"/>
<keyword evidence="5 7" id="KW-1133">Transmembrane helix</keyword>
<reference evidence="9" key="1">
    <citation type="submission" date="2018-01" db="EMBL/GenBank/DDBJ databases">
        <authorList>
            <person name="Regsiter A."/>
            <person name="William W."/>
        </authorList>
    </citation>
    <scope>NUCLEOTIDE SEQUENCE</scope>
    <source>
        <strain evidence="9">TRIP AH-1</strain>
    </source>
</reference>
<dbReference type="InterPro" id="IPR003838">
    <property type="entry name" value="ABC3_permease_C"/>
</dbReference>
<dbReference type="Pfam" id="PF02687">
    <property type="entry name" value="FtsX"/>
    <property type="match status" value="2"/>
</dbReference>
<dbReference type="GO" id="GO:0098797">
    <property type="term" value="C:plasma membrane protein complex"/>
    <property type="evidence" value="ECO:0007669"/>
    <property type="project" value="TreeGrafter"/>
</dbReference>
<gene>
    <name evidence="9" type="ORF">PITCH_A1190002</name>
</gene>
<sequence length="800" mass="87831">MPKARIGVDLVKRLSPLHLKLFRDLGRMRGQTIAVSLVMACGLAMMIMARSLIFSLESTRDAYYQQYSFGDVFADLKRAPNFLRNRLTEIPDVAAVETRVTGRMTLDLPGLAEPADGIALSLPDDRPQRLNRLFLRYGRYPEPGRRGEVVVGEAFANTHGLGPGNTVSVLLRGQREMLTIVGIALSPEYVFEARPGETLPDNKRFGVFWMNERELATALDLDGAFNNVVVDVAPGGDIMAVIAELDRLLTKYGALGAISRKDHPSAVRLNDELKILHILAFAFPIVFLSIAAFMSSAVLSRLVRLQREQIAQLKAFGYSTRQVGAHYFQFALVIVLLGTLAGVAGGFWLGGNVVHIYHRFFRFPSLTFHPDYFAIAMAFVISAASAFLGVLGSVRQAMRLPPAEAMRPEPPVSYRPSIIERLGLARHLPPVFRMALRNIERRPWQAIFTAFGLALATGIPIVPCTFGEGIDYLLGFEWDVAQRQNVTIALIEPSSASAAADIRHMPGVIHVESFRSVPARIHFGNRSRKLMVTGLPRDAVLNRVLDAHERPIPLPPDGLLVSAKLAEHFGAGPGDIVTLEIQEGSRPRRETIIRGLITDYAGVFAYMDKESLHRLMHEGPTVSGAYVSLDLSLWSDFLKKVNNTPRIAALMIKNAVRDSFRKTTAETISLVQSIYFTFSVIVAFGVVYNSARIALSERSRDLATLRVIGFSHREVANVLVSELILLTLAAIPIGLLLGSVLAAGIIATASTESVRLPLRLTSQSYATAILIVLSAATISFGVVSRRIRKLDLIGVLKACE</sequence>
<keyword evidence="3" id="KW-1003">Cell membrane</keyword>